<dbReference type="OrthoDB" id="1692590at2759"/>
<comment type="caution">
    <text evidence="1">The sequence shown here is derived from an EMBL/GenBank/DDBJ whole genome shotgun (WGS) entry which is preliminary data.</text>
</comment>
<dbReference type="STRING" id="1194695.A0A5A7TZ23"/>
<dbReference type="EMBL" id="SSTE01014001">
    <property type="protein sequence ID" value="KAA0046625.1"/>
    <property type="molecule type" value="Genomic_DNA"/>
</dbReference>
<gene>
    <name evidence="1" type="ORF">E6C27_scaffold114G001770</name>
</gene>
<proteinExistence type="predicted"/>
<sequence>MKKGYDDDGDLIVCWLSSKRKVTIQNFKGKTLVKVGELETELVEINANNAKLQCSYNELVEYKLILQKVVSKQTWCMQ</sequence>
<name>A0A5A7TZ23_CUCMM</name>
<accession>A0A5A7TZ23</accession>
<protein>
    <submittedName>
        <fullName evidence="1">RNA polymerase II transcriptional coactivator KELP</fullName>
    </submittedName>
</protein>
<evidence type="ECO:0000313" key="1">
    <source>
        <dbReference type="EMBL" id="KAA0046625.1"/>
    </source>
</evidence>
<dbReference type="Proteomes" id="UP000321393">
    <property type="component" value="Unassembled WGS sequence"/>
</dbReference>
<organism evidence="1 2">
    <name type="scientific">Cucumis melo var. makuwa</name>
    <name type="common">Oriental melon</name>
    <dbReference type="NCBI Taxonomy" id="1194695"/>
    <lineage>
        <taxon>Eukaryota</taxon>
        <taxon>Viridiplantae</taxon>
        <taxon>Streptophyta</taxon>
        <taxon>Embryophyta</taxon>
        <taxon>Tracheophyta</taxon>
        <taxon>Spermatophyta</taxon>
        <taxon>Magnoliopsida</taxon>
        <taxon>eudicotyledons</taxon>
        <taxon>Gunneridae</taxon>
        <taxon>Pentapetalae</taxon>
        <taxon>rosids</taxon>
        <taxon>fabids</taxon>
        <taxon>Cucurbitales</taxon>
        <taxon>Cucurbitaceae</taxon>
        <taxon>Benincaseae</taxon>
        <taxon>Cucumis</taxon>
    </lineage>
</organism>
<reference evidence="1 2" key="1">
    <citation type="submission" date="2019-08" db="EMBL/GenBank/DDBJ databases">
        <title>Draft genome sequences of two oriental melons (Cucumis melo L. var makuwa).</title>
        <authorList>
            <person name="Kwon S.-Y."/>
        </authorList>
    </citation>
    <scope>NUCLEOTIDE SEQUENCE [LARGE SCALE GENOMIC DNA]</scope>
    <source>
        <strain evidence="2">cv. SW 3</strain>
        <tissue evidence="1">Leaf</tissue>
    </source>
</reference>
<evidence type="ECO:0000313" key="2">
    <source>
        <dbReference type="Proteomes" id="UP000321393"/>
    </source>
</evidence>
<dbReference type="AlphaFoldDB" id="A0A5A7TZ23"/>